<keyword evidence="2" id="KW-0328">Glycosyltransferase</keyword>
<dbReference type="Pfam" id="PF23524">
    <property type="entry name" value="MGAT4A_C"/>
    <property type="match status" value="1"/>
</dbReference>
<evidence type="ECO:0008006" key="9">
    <source>
        <dbReference type="Google" id="ProtNLM"/>
    </source>
</evidence>
<dbReference type="InterPro" id="IPR006759">
    <property type="entry name" value="Glyco_transf_54"/>
</dbReference>
<proteinExistence type="predicted"/>
<comment type="pathway">
    <text evidence="1">Protein modification; protein glycosylation.</text>
</comment>
<keyword evidence="4" id="KW-0472">Membrane</keyword>
<dbReference type="PANTHER" id="PTHR12062">
    <property type="entry name" value="N-ACETYLGLUCOSAMINYLTRANSFERASE VI"/>
    <property type="match status" value="1"/>
</dbReference>
<evidence type="ECO:0000313" key="7">
    <source>
        <dbReference type="EMBL" id="CAH0108610.1"/>
    </source>
</evidence>
<name>A0A8J2RZS2_9CRUS</name>
<keyword evidence="4" id="KW-1133">Transmembrane helix</keyword>
<dbReference type="AlphaFoldDB" id="A0A8J2RZS2"/>
<dbReference type="GO" id="GO:0005793">
    <property type="term" value="C:endoplasmic reticulum-Golgi intermediate compartment"/>
    <property type="evidence" value="ECO:0007669"/>
    <property type="project" value="TreeGrafter"/>
</dbReference>
<dbReference type="GO" id="GO:0006487">
    <property type="term" value="P:protein N-linked glycosylation"/>
    <property type="evidence" value="ECO:0007669"/>
    <property type="project" value="TreeGrafter"/>
</dbReference>
<keyword evidence="3" id="KW-0808">Transferase</keyword>
<evidence type="ECO:0000256" key="2">
    <source>
        <dbReference type="ARBA" id="ARBA00022676"/>
    </source>
</evidence>
<evidence type="ECO:0000256" key="4">
    <source>
        <dbReference type="SAM" id="Phobius"/>
    </source>
</evidence>
<organism evidence="7 8">
    <name type="scientific">Daphnia galeata</name>
    <dbReference type="NCBI Taxonomy" id="27404"/>
    <lineage>
        <taxon>Eukaryota</taxon>
        <taxon>Metazoa</taxon>
        <taxon>Ecdysozoa</taxon>
        <taxon>Arthropoda</taxon>
        <taxon>Crustacea</taxon>
        <taxon>Branchiopoda</taxon>
        <taxon>Diplostraca</taxon>
        <taxon>Cladocera</taxon>
        <taxon>Anomopoda</taxon>
        <taxon>Daphniidae</taxon>
        <taxon>Daphnia</taxon>
    </lineage>
</organism>
<evidence type="ECO:0000259" key="5">
    <source>
        <dbReference type="Pfam" id="PF04666"/>
    </source>
</evidence>
<dbReference type="InterPro" id="IPR056576">
    <property type="entry name" value="MGAT4_A/B/C_C"/>
</dbReference>
<dbReference type="PANTHER" id="PTHR12062:SF9">
    <property type="entry name" value="ALPHA-1,3-MANNOSYL-GLYCOPROTEIN 4-BETA-N-ACETYLGLUCOSAMINYLTRANSFERASE A, ISOFORM A"/>
    <property type="match status" value="1"/>
</dbReference>
<reference evidence="7" key="1">
    <citation type="submission" date="2021-11" db="EMBL/GenBank/DDBJ databases">
        <authorList>
            <person name="Schell T."/>
        </authorList>
    </citation>
    <scope>NUCLEOTIDE SEQUENCE</scope>
    <source>
        <strain evidence="7">M5</strain>
    </source>
</reference>
<dbReference type="OrthoDB" id="2016523at2759"/>
<keyword evidence="4" id="KW-0812">Transmembrane</keyword>
<dbReference type="Pfam" id="PF04666">
    <property type="entry name" value="MGAT4_cons"/>
    <property type="match status" value="1"/>
</dbReference>
<gene>
    <name evidence="7" type="ORF">DGAL_LOCUS12006</name>
</gene>
<dbReference type="EMBL" id="CAKKLH010000286">
    <property type="protein sequence ID" value="CAH0108610.1"/>
    <property type="molecule type" value="Genomic_DNA"/>
</dbReference>
<comment type="caution">
    <text evidence="7">The sequence shown here is derived from an EMBL/GenBank/DDBJ whole genome shotgun (WGS) entry which is preliminary data.</text>
</comment>
<feature type="transmembrane region" description="Helical" evidence="4">
    <location>
        <begin position="12"/>
        <end position="30"/>
    </location>
</feature>
<dbReference type="GO" id="GO:0005783">
    <property type="term" value="C:endoplasmic reticulum"/>
    <property type="evidence" value="ECO:0007669"/>
    <property type="project" value="TreeGrafter"/>
</dbReference>
<dbReference type="Proteomes" id="UP000789390">
    <property type="component" value="Unassembled WGS sequence"/>
</dbReference>
<dbReference type="GO" id="GO:0008375">
    <property type="term" value="F:acetylglucosaminyltransferase activity"/>
    <property type="evidence" value="ECO:0007669"/>
    <property type="project" value="TreeGrafter"/>
</dbReference>
<evidence type="ECO:0000256" key="1">
    <source>
        <dbReference type="ARBA" id="ARBA00004922"/>
    </source>
</evidence>
<accession>A0A8J2RZS2</accession>
<keyword evidence="8" id="KW-1185">Reference proteome</keyword>
<dbReference type="GO" id="GO:0005795">
    <property type="term" value="C:Golgi stack"/>
    <property type="evidence" value="ECO:0007669"/>
    <property type="project" value="TreeGrafter"/>
</dbReference>
<dbReference type="InterPro" id="IPR057279">
    <property type="entry name" value="MGAT4"/>
</dbReference>
<evidence type="ECO:0000256" key="3">
    <source>
        <dbReference type="ARBA" id="ARBA00022679"/>
    </source>
</evidence>
<protein>
    <recommendedName>
        <fullName evidence="9">Alpha-1,3-mannosyl-glycoprotein 4-beta-N-acetylglucosaminyltransferase A</fullName>
    </recommendedName>
</protein>
<evidence type="ECO:0000313" key="8">
    <source>
        <dbReference type="Proteomes" id="UP000789390"/>
    </source>
</evidence>
<feature type="domain" description="MGAT4 conserved region" evidence="5">
    <location>
        <begin position="138"/>
        <end position="413"/>
    </location>
</feature>
<feature type="domain" description="MGAT4 A/B/C C-terminal" evidence="6">
    <location>
        <begin position="427"/>
        <end position="559"/>
    </location>
</feature>
<sequence>MLSGGRIFRKKLALVLLAIVCVPFTVMLLHRDDNGAHLEDELTSELAHLRQRVSQVEMINQARRMDLSLLTQHVNRSLPWKGTYVFVTCMYSSPDLAWRSRITSAICKPLYMNNTNGEEFPELSRLLLDPERSQNLRLPNIFSFLPYLLNNPLSTVPAFVVGQGKTHASIVLGVPTVKRESQSYLLPTLASLIASMNEEEKNDTLIIVFVAETDLEYVTVIAEKIKKQFGDALQSGLLEIVSPPASFYPDLNELRVTLNDPVERVKWRTKQNLDYAFLMMYAQSRGMYYVQLEDDILTTPGYITKMKKFALKKEAMNLEWFLLDFCQLGFIGKMFKSTDLPYIIQFAVMFHNDKPVDWLLDPIIETRYCPHDTKKCNQIKLLKWIHFKPSLFQHVGTTSSLKGKVQKLKDKNFGKLALFTPHKNPPAKVTSPIKAYKQFTIQRAYRGDSFFWGLMPQAGDDIVFEFSKPVELHGYRLRSGNYEHPSDLLYNTSIEIRPIDPERVKGSLKISPGEHFIGVGEFNDLGIAEGKIDPSQFGQIGAVRLVIKSASKNWVIISEIMFDTGSG</sequence>
<evidence type="ECO:0000259" key="6">
    <source>
        <dbReference type="Pfam" id="PF23524"/>
    </source>
</evidence>